<feature type="chain" id="PRO_5047356261" evidence="1">
    <location>
        <begin position="43"/>
        <end position="151"/>
    </location>
</feature>
<feature type="signal peptide" evidence="1">
    <location>
        <begin position="1"/>
        <end position="42"/>
    </location>
</feature>
<keyword evidence="1" id="KW-0732">Signal</keyword>
<evidence type="ECO:0000313" key="2">
    <source>
        <dbReference type="EMBL" id="CAI9155211.1"/>
    </source>
</evidence>
<evidence type="ECO:0000256" key="1">
    <source>
        <dbReference type="SAM" id="SignalP"/>
    </source>
</evidence>
<keyword evidence="3" id="KW-1185">Reference proteome</keyword>
<dbReference type="Proteomes" id="UP001176941">
    <property type="component" value="Chromosome 12"/>
</dbReference>
<proteinExistence type="predicted"/>
<organism evidence="2 3">
    <name type="scientific">Rangifer tarandus platyrhynchus</name>
    <name type="common">Svalbard reindeer</name>
    <dbReference type="NCBI Taxonomy" id="3082113"/>
    <lineage>
        <taxon>Eukaryota</taxon>
        <taxon>Metazoa</taxon>
        <taxon>Chordata</taxon>
        <taxon>Craniata</taxon>
        <taxon>Vertebrata</taxon>
        <taxon>Euteleostomi</taxon>
        <taxon>Mammalia</taxon>
        <taxon>Eutheria</taxon>
        <taxon>Laurasiatheria</taxon>
        <taxon>Artiodactyla</taxon>
        <taxon>Ruminantia</taxon>
        <taxon>Pecora</taxon>
        <taxon>Cervidae</taxon>
        <taxon>Odocoileinae</taxon>
        <taxon>Rangifer</taxon>
    </lineage>
</organism>
<dbReference type="EMBL" id="OX459948">
    <property type="protein sequence ID" value="CAI9155211.1"/>
    <property type="molecule type" value="Genomic_DNA"/>
</dbReference>
<protein>
    <submittedName>
        <fullName evidence="2">Uncharacterized protein</fullName>
    </submittedName>
</protein>
<accession>A0ABN8Y461</accession>
<evidence type="ECO:0000313" key="3">
    <source>
        <dbReference type="Proteomes" id="UP001176941"/>
    </source>
</evidence>
<gene>
    <name evidence="2" type="ORF">MRATA1EN1_LOCUS4173</name>
</gene>
<reference evidence="2" key="1">
    <citation type="submission" date="2023-04" db="EMBL/GenBank/DDBJ databases">
        <authorList>
            <consortium name="ELIXIR-Norway"/>
        </authorList>
    </citation>
    <scope>NUCLEOTIDE SEQUENCE [LARGE SCALE GENOMIC DNA]</scope>
</reference>
<name>A0ABN8Y461_RANTA</name>
<sequence length="151" mass="16122">MSAAGSARTMRLSSQFASRIHASRFLMVTLITLLILVTALEAEKGDNSILGTARSSEQTASLRAQVLATPGHGSLDLTVHCSNYALSLQLQSEECFVDHQAFPVIEYQNASGGWEEVTSQGKSSLSTINILSVAMSETSYTDPTPTSHLSS</sequence>